<dbReference type="Pfam" id="PF03109">
    <property type="entry name" value="ABC1"/>
    <property type="match status" value="1"/>
</dbReference>
<comment type="caution">
    <text evidence="3">The sequence shown here is derived from an EMBL/GenBank/DDBJ whole genome shotgun (WGS) entry which is preliminary data.</text>
</comment>
<dbReference type="InterPro" id="IPR050154">
    <property type="entry name" value="UbiB_kinase"/>
</dbReference>
<sequence>MTTRDERLALEAADWTRPGRIPLLRTARHALAVPIGQARWTARLVTGGVRSPKAIMSGWLREQLAVLGPSAAEVARLLEQAGGMAPAPLVEEFRDRPVVPDPLTADTVWAILRRSFPGRVASLDCEPLAVSPLSQLHRAVLDDGTQALFRVARPGVRAQLEADIRLAATLLIPAQLVPPFNHANPLGVLRSAARQAVEHTDLRNDALNTAELAAAVPKVAVAEPLDGLSSPDAVGFAAVPGAVPLARALGRVDRRKAAAALQAVTVEAALADGIFHADLRSEHLFVLEDGSLLIVGCSALGRLGTATRRAVLDYVTALFGGDHPGQVDALGRLGVLSPGTDTAALLDDLRAAPELSPKALFTGGDAAGKVLGSLAVRHGFQAPVEIVQWFRALLTFRAVTHHVAPAMPLAQALFPLIPRLAEINGRLGNPRS</sequence>
<dbReference type="PANTHER" id="PTHR10566">
    <property type="entry name" value="CHAPERONE-ACTIVITY OF BC1 COMPLEX CABC1 -RELATED"/>
    <property type="match status" value="1"/>
</dbReference>
<dbReference type="SUPFAM" id="SSF56112">
    <property type="entry name" value="Protein kinase-like (PK-like)"/>
    <property type="match status" value="1"/>
</dbReference>
<dbReference type="InterPro" id="IPR011009">
    <property type="entry name" value="Kinase-like_dom_sf"/>
</dbReference>
<reference evidence="4" key="1">
    <citation type="journal article" date="2019" name="Int. J. Syst. Evol. Microbiol.">
        <title>The Global Catalogue of Microorganisms (GCM) 10K type strain sequencing project: providing services to taxonomists for standard genome sequencing and annotation.</title>
        <authorList>
            <consortium name="The Broad Institute Genomics Platform"/>
            <consortium name="The Broad Institute Genome Sequencing Center for Infectious Disease"/>
            <person name="Wu L."/>
            <person name="Ma J."/>
        </authorList>
    </citation>
    <scope>NUCLEOTIDE SEQUENCE [LARGE SCALE GENOMIC DNA]</scope>
    <source>
        <strain evidence="4">JCM 9377</strain>
    </source>
</reference>
<dbReference type="Proteomes" id="UP001501237">
    <property type="component" value="Unassembled WGS sequence"/>
</dbReference>
<dbReference type="PANTHER" id="PTHR10566:SF113">
    <property type="entry name" value="PROTEIN ACTIVITY OF BC1 COMPLEX KINASE 7, CHLOROPLASTIC"/>
    <property type="match status" value="1"/>
</dbReference>
<dbReference type="RefSeq" id="WP_344838236.1">
    <property type="nucleotide sequence ID" value="NZ_BAAAUV010000035.1"/>
</dbReference>
<keyword evidence="4" id="KW-1185">Reference proteome</keyword>
<name>A0ABP6QLX5_9ACTN</name>
<proteinExistence type="inferred from homology"/>
<protein>
    <recommendedName>
        <fullName evidence="2">ABC1 atypical kinase-like domain-containing protein</fullName>
    </recommendedName>
</protein>
<evidence type="ECO:0000259" key="2">
    <source>
        <dbReference type="Pfam" id="PF03109"/>
    </source>
</evidence>
<comment type="similarity">
    <text evidence="1">Belongs to the protein kinase superfamily. ADCK protein kinase family.</text>
</comment>
<gene>
    <name evidence="3" type="ORF">GCM10010468_74230</name>
</gene>
<evidence type="ECO:0000313" key="4">
    <source>
        <dbReference type="Proteomes" id="UP001501237"/>
    </source>
</evidence>
<organism evidence="3 4">
    <name type="scientific">Actinocorallia longicatena</name>
    <dbReference type="NCBI Taxonomy" id="111803"/>
    <lineage>
        <taxon>Bacteria</taxon>
        <taxon>Bacillati</taxon>
        <taxon>Actinomycetota</taxon>
        <taxon>Actinomycetes</taxon>
        <taxon>Streptosporangiales</taxon>
        <taxon>Thermomonosporaceae</taxon>
        <taxon>Actinocorallia</taxon>
    </lineage>
</organism>
<evidence type="ECO:0000313" key="3">
    <source>
        <dbReference type="EMBL" id="GAA3238605.1"/>
    </source>
</evidence>
<dbReference type="InterPro" id="IPR004147">
    <property type="entry name" value="ABC1_dom"/>
</dbReference>
<evidence type="ECO:0000256" key="1">
    <source>
        <dbReference type="ARBA" id="ARBA00009670"/>
    </source>
</evidence>
<feature type="domain" description="ABC1 atypical kinase-like" evidence="2">
    <location>
        <begin position="121"/>
        <end position="323"/>
    </location>
</feature>
<dbReference type="EMBL" id="BAAAUV010000035">
    <property type="protein sequence ID" value="GAA3238605.1"/>
    <property type="molecule type" value="Genomic_DNA"/>
</dbReference>
<accession>A0ABP6QLX5</accession>